<dbReference type="EMBL" id="CVRL01000013">
    <property type="protein sequence ID" value="CRL10364.1"/>
    <property type="molecule type" value="Genomic_DNA"/>
</dbReference>
<dbReference type="PANTHER" id="PTHR43283:SF14">
    <property type="entry name" value="BLL8153 PROTEIN"/>
    <property type="match status" value="1"/>
</dbReference>
<dbReference type="GO" id="GO:0019875">
    <property type="term" value="F:6-aminohexanoate-dimer hydrolase activity"/>
    <property type="evidence" value="ECO:0007669"/>
    <property type="project" value="UniProtKB-EC"/>
</dbReference>
<sequence length="387" mass="42987">MPKWLRITSIFVLTTLVCAASVALYKRETIARLIAVNTLFDKDTIVHNFSHMGDAFLTTPLDRGPQEPSELPRGVEMTLPSGVQEWMEERSVTSLLVMKNGQIRHESYHKGTAETDLRISWSMAKSYLSALFGILLDEGAIASLDEKVVTYAPSLRGSAYETATIRNVLNMASGVEFDEDYLDYDSDINRMGRTLALGGTLDDFAAELKGTIAAPGEIWQYVSIDTHVLGMVIRGATGRSVPELLSERILYHLGLENAGYYLTDGAGVAFVLGGINQMTRDFARFGLMMAQNGRYGRKQIVPRLWVARSTRPTAPTEPGKTGYGYQWWIPRNAEPGEFLAKGVYGQYIYIHQGRNVVIVVTAADRAFRESGVSRQNVRMLRTLAKSL</sequence>
<dbReference type="SUPFAM" id="SSF56601">
    <property type="entry name" value="beta-lactamase/transpeptidase-like"/>
    <property type="match status" value="1"/>
</dbReference>
<organism evidence="2 3">
    <name type="scientific">Phaeobacter italicus</name>
    <dbReference type="NCBI Taxonomy" id="481446"/>
    <lineage>
        <taxon>Bacteria</taxon>
        <taxon>Pseudomonadati</taxon>
        <taxon>Pseudomonadota</taxon>
        <taxon>Alphaproteobacteria</taxon>
        <taxon>Rhodobacterales</taxon>
        <taxon>Roseobacteraceae</taxon>
        <taxon>Phaeobacter</taxon>
    </lineage>
</organism>
<keyword evidence="2" id="KW-0378">Hydrolase</keyword>
<evidence type="ECO:0000313" key="3">
    <source>
        <dbReference type="Proteomes" id="UP000043764"/>
    </source>
</evidence>
<accession>A0A0H5CZY2</accession>
<feature type="domain" description="Beta-lactamase-related" evidence="1">
    <location>
        <begin position="92"/>
        <end position="364"/>
    </location>
</feature>
<name>A0A0H5CZY2_9RHOB</name>
<dbReference type="InterPro" id="IPR050789">
    <property type="entry name" value="Diverse_Enzym_Activities"/>
</dbReference>
<dbReference type="RefSeq" id="WP_050673093.1">
    <property type="nucleotide sequence ID" value="NZ_CVRL01000013.1"/>
</dbReference>
<protein>
    <submittedName>
        <fullName evidence="2">6-aminohexanoate-dimer hydrolase</fullName>
        <ecNumber evidence="2">3.5.1.46</ecNumber>
    </submittedName>
</protein>
<dbReference type="Proteomes" id="UP000043764">
    <property type="component" value="Unassembled WGS sequence"/>
</dbReference>
<keyword evidence="3" id="KW-1185">Reference proteome</keyword>
<reference evidence="3" key="1">
    <citation type="submission" date="2015-05" db="EMBL/GenBank/DDBJ databases">
        <authorList>
            <person name="Rodrigo-Torres Lidia"/>
            <person name="Arahal R.David."/>
        </authorList>
    </citation>
    <scope>NUCLEOTIDE SEQUENCE [LARGE SCALE GENOMIC DNA]</scope>
    <source>
        <strain evidence="3">CECT 7321</strain>
    </source>
</reference>
<dbReference type="Gene3D" id="3.40.710.10">
    <property type="entry name" value="DD-peptidase/beta-lactamase superfamily"/>
    <property type="match status" value="1"/>
</dbReference>
<gene>
    <name evidence="2" type="primary">nylB'_1</name>
    <name evidence="2" type="ORF">NIT7321_01208</name>
</gene>
<dbReference type="STRING" id="481446.NIT7645_02560"/>
<dbReference type="AlphaFoldDB" id="A0A0H5CZY2"/>
<proteinExistence type="predicted"/>
<dbReference type="InterPro" id="IPR012338">
    <property type="entry name" value="Beta-lactam/transpept-like"/>
</dbReference>
<dbReference type="EC" id="3.5.1.46" evidence="2"/>
<dbReference type="Pfam" id="PF00144">
    <property type="entry name" value="Beta-lactamase"/>
    <property type="match status" value="1"/>
</dbReference>
<evidence type="ECO:0000259" key="1">
    <source>
        <dbReference type="Pfam" id="PF00144"/>
    </source>
</evidence>
<dbReference type="InterPro" id="IPR001466">
    <property type="entry name" value="Beta-lactam-related"/>
</dbReference>
<dbReference type="PANTHER" id="PTHR43283">
    <property type="entry name" value="BETA-LACTAMASE-RELATED"/>
    <property type="match status" value="1"/>
</dbReference>
<evidence type="ECO:0000313" key="2">
    <source>
        <dbReference type="EMBL" id="CRL10364.1"/>
    </source>
</evidence>